<organism evidence="1 2">
    <name type="scientific">Linderina macrospora</name>
    <dbReference type="NCBI Taxonomy" id="4868"/>
    <lineage>
        <taxon>Eukaryota</taxon>
        <taxon>Fungi</taxon>
        <taxon>Fungi incertae sedis</taxon>
        <taxon>Zoopagomycota</taxon>
        <taxon>Kickxellomycotina</taxon>
        <taxon>Kickxellomycetes</taxon>
        <taxon>Kickxellales</taxon>
        <taxon>Kickxellaceae</taxon>
        <taxon>Linderina</taxon>
    </lineage>
</organism>
<accession>A0ACC1JDU0</accession>
<reference evidence="1" key="1">
    <citation type="submission" date="2022-07" db="EMBL/GenBank/DDBJ databases">
        <title>Phylogenomic reconstructions and comparative analyses of Kickxellomycotina fungi.</title>
        <authorList>
            <person name="Reynolds N.K."/>
            <person name="Stajich J.E."/>
            <person name="Barry K."/>
            <person name="Grigoriev I.V."/>
            <person name="Crous P."/>
            <person name="Smith M.E."/>
        </authorList>
    </citation>
    <scope>NUCLEOTIDE SEQUENCE</scope>
    <source>
        <strain evidence="1">NRRL 5244</strain>
    </source>
</reference>
<sequence length="288" mass="29820">MVVLTSGGEIDLNDLPPPRPGRPSGKTPQDPAMQEARKRARVLRNRAAAQLSREKKRQHVETLETENSELRAKNVELEQRLTRAETANLEMSGKLDSLAQQLQSLQSLILSGAAAAAAAPAAASISQTATPGMWSSLSTPLVASPLNRPLAQLGLSPVEASFSLTNAELASNMISRTPSSTTVAMGAASSSSQTPSLGAALASMPSTNTSTPEPTTAATELFPVASPSTTLTSKGLSDLGIVNEQPAGGLDDLLRLVVAPVPKWGLDQPAPGITNSPWGFGPSSASTR</sequence>
<evidence type="ECO:0000313" key="1">
    <source>
        <dbReference type="EMBL" id="KAJ1948471.1"/>
    </source>
</evidence>
<proteinExistence type="predicted"/>
<evidence type="ECO:0000313" key="2">
    <source>
        <dbReference type="Proteomes" id="UP001150603"/>
    </source>
</evidence>
<protein>
    <submittedName>
        <fullName evidence="1">Uncharacterized protein</fullName>
    </submittedName>
</protein>
<keyword evidence="2" id="KW-1185">Reference proteome</keyword>
<comment type="caution">
    <text evidence="1">The sequence shown here is derived from an EMBL/GenBank/DDBJ whole genome shotgun (WGS) entry which is preliminary data.</text>
</comment>
<dbReference type="Proteomes" id="UP001150603">
    <property type="component" value="Unassembled WGS sequence"/>
</dbReference>
<dbReference type="EMBL" id="JANBPW010000725">
    <property type="protein sequence ID" value="KAJ1948471.1"/>
    <property type="molecule type" value="Genomic_DNA"/>
</dbReference>
<name>A0ACC1JDU0_9FUNG</name>
<gene>
    <name evidence="1" type="ORF">FBU59_001579</name>
</gene>